<protein>
    <submittedName>
        <fullName evidence="1">Uncharacterized protein</fullName>
    </submittedName>
</protein>
<organism evidence="1 2">
    <name type="scientific">Solanum commersonii</name>
    <name type="common">Commerson's wild potato</name>
    <name type="synonym">Commerson's nightshade</name>
    <dbReference type="NCBI Taxonomy" id="4109"/>
    <lineage>
        <taxon>Eukaryota</taxon>
        <taxon>Viridiplantae</taxon>
        <taxon>Streptophyta</taxon>
        <taxon>Embryophyta</taxon>
        <taxon>Tracheophyta</taxon>
        <taxon>Spermatophyta</taxon>
        <taxon>Magnoliopsida</taxon>
        <taxon>eudicotyledons</taxon>
        <taxon>Gunneridae</taxon>
        <taxon>Pentapetalae</taxon>
        <taxon>asterids</taxon>
        <taxon>lamiids</taxon>
        <taxon>Solanales</taxon>
        <taxon>Solanaceae</taxon>
        <taxon>Solanoideae</taxon>
        <taxon>Solaneae</taxon>
        <taxon>Solanum</taxon>
    </lineage>
</organism>
<reference evidence="1 2" key="1">
    <citation type="submission" date="2020-09" db="EMBL/GenBank/DDBJ databases">
        <title>De no assembly of potato wild relative species, Solanum commersonii.</title>
        <authorList>
            <person name="Cho K."/>
        </authorList>
    </citation>
    <scope>NUCLEOTIDE SEQUENCE [LARGE SCALE GENOMIC DNA]</scope>
    <source>
        <strain evidence="1">LZ3.2</strain>
        <tissue evidence="1">Leaf</tissue>
    </source>
</reference>
<gene>
    <name evidence="1" type="ORF">H5410_039921</name>
</gene>
<sequence>MARADLSCGVSFTTTAHIYKLRLHVSIEANHNNHPRVRSISGWEFLSSGLEIGGQMPVAEFEVGS</sequence>
<dbReference type="EMBL" id="JACXVP010000008">
    <property type="protein sequence ID" value="KAG5589407.1"/>
    <property type="molecule type" value="Genomic_DNA"/>
</dbReference>
<name>A0A9J5XPI9_SOLCO</name>
<evidence type="ECO:0000313" key="2">
    <source>
        <dbReference type="Proteomes" id="UP000824120"/>
    </source>
</evidence>
<dbReference type="AlphaFoldDB" id="A0A9J5XPI9"/>
<dbReference type="Proteomes" id="UP000824120">
    <property type="component" value="Chromosome 8"/>
</dbReference>
<comment type="caution">
    <text evidence="1">The sequence shown here is derived from an EMBL/GenBank/DDBJ whole genome shotgun (WGS) entry which is preliminary data.</text>
</comment>
<evidence type="ECO:0000313" key="1">
    <source>
        <dbReference type="EMBL" id="KAG5589407.1"/>
    </source>
</evidence>
<accession>A0A9J5XPI9</accession>
<keyword evidence="2" id="KW-1185">Reference proteome</keyword>
<proteinExistence type="predicted"/>